<keyword evidence="2" id="KW-0238">DNA-binding</keyword>
<dbReference type="SUPFAM" id="SSF55781">
    <property type="entry name" value="GAF domain-like"/>
    <property type="match status" value="1"/>
</dbReference>
<dbReference type="RefSeq" id="WP_076477033.1">
    <property type="nucleotide sequence ID" value="NZ_FTNT01000002.1"/>
</dbReference>
<keyword evidence="3" id="KW-0804">Transcription</keyword>
<dbReference type="STRING" id="1344003.SAMN05445060_0983"/>
<sequence>MIADHLLDRDDLDRELPPALARIRSRSGVSLAFGGVVGSVEQVVLRHFDGPTVGALADVAVGVGQGLGGKVIRTNRVVAVDDYLRTDVISHRYDRIIAAEGLHAMVAVPVIVQRRPVAVVYGALRNGQSVGARILDLLTDEVRALEQQLAVSAARRSTAERTAVIGHERLRDAVSQAYADLRVLASRVDDPRLRATLLDVTESLSATRDESAHVAGAAVQLTRRERDVLSLVALGYGNAELGTALGLSVDTVKSYLKSAMQKLGARTRAQAVVSARRAGQLV</sequence>
<dbReference type="Gene3D" id="3.30.450.40">
    <property type="match status" value="1"/>
</dbReference>
<keyword evidence="6" id="KW-1185">Reference proteome</keyword>
<evidence type="ECO:0000259" key="4">
    <source>
        <dbReference type="PROSITE" id="PS50043"/>
    </source>
</evidence>
<dbReference type="EMBL" id="FTNT01000002">
    <property type="protein sequence ID" value="SIR80354.1"/>
    <property type="molecule type" value="Genomic_DNA"/>
</dbReference>
<dbReference type="InterPro" id="IPR003018">
    <property type="entry name" value="GAF"/>
</dbReference>
<dbReference type="PRINTS" id="PR00038">
    <property type="entry name" value="HTHLUXR"/>
</dbReference>
<evidence type="ECO:0000256" key="3">
    <source>
        <dbReference type="ARBA" id="ARBA00023163"/>
    </source>
</evidence>
<reference evidence="5 6" key="1">
    <citation type="submission" date="2017-01" db="EMBL/GenBank/DDBJ databases">
        <authorList>
            <person name="Mah S.A."/>
            <person name="Swanson W.J."/>
            <person name="Moy G.W."/>
            <person name="Vacquier V.D."/>
        </authorList>
    </citation>
    <scope>NUCLEOTIDE SEQUENCE [LARGE SCALE GENOMIC DNA]</scope>
    <source>
        <strain evidence="5 6">CPCC 203464</strain>
    </source>
</reference>
<dbReference type="Proteomes" id="UP000186218">
    <property type="component" value="Unassembled WGS sequence"/>
</dbReference>
<dbReference type="AlphaFoldDB" id="A0A1N7DX00"/>
<name>A0A1N7DX00_9NOCA</name>
<dbReference type="InterPro" id="IPR036388">
    <property type="entry name" value="WH-like_DNA-bd_sf"/>
</dbReference>
<dbReference type="PROSITE" id="PS50043">
    <property type="entry name" value="HTH_LUXR_2"/>
    <property type="match status" value="1"/>
</dbReference>
<dbReference type="Pfam" id="PF00196">
    <property type="entry name" value="GerE"/>
    <property type="match status" value="1"/>
</dbReference>
<dbReference type="SMART" id="SM00421">
    <property type="entry name" value="HTH_LUXR"/>
    <property type="match status" value="1"/>
</dbReference>
<proteinExistence type="predicted"/>
<accession>A0A1N7DX00</accession>
<feature type="domain" description="HTH luxR-type" evidence="4">
    <location>
        <begin position="214"/>
        <end position="279"/>
    </location>
</feature>
<dbReference type="PANTHER" id="PTHR44688">
    <property type="entry name" value="DNA-BINDING TRANSCRIPTIONAL ACTIVATOR DEVR_DOSR"/>
    <property type="match status" value="1"/>
</dbReference>
<dbReference type="GO" id="GO:0003677">
    <property type="term" value="F:DNA binding"/>
    <property type="evidence" value="ECO:0007669"/>
    <property type="project" value="UniProtKB-KW"/>
</dbReference>
<dbReference type="SUPFAM" id="SSF46894">
    <property type="entry name" value="C-terminal effector domain of the bipartite response regulators"/>
    <property type="match status" value="1"/>
</dbReference>
<evidence type="ECO:0000256" key="2">
    <source>
        <dbReference type="ARBA" id="ARBA00023125"/>
    </source>
</evidence>
<dbReference type="GO" id="GO:0006355">
    <property type="term" value="P:regulation of DNA-templated transcription"/>
    <property type="evidence" value="ECO:0007669"/>
    <property type="project" value="InterPro"/>
</dbReference>
<gene>
    <name evidence="5" type="ORF">SAMN05445060_0983</name>
</gene>
<organism evidence="5 6">
    <name type="scientific">Williamsia sterculiae</name>
    <dbReference type="NCBI Taxonomy" id="1344003"/>
    <lineage>
        <taxon>Bacteria</taxon>
        <taxon>Bacillati</taxon>
        <taxon>Actinomycetota</taxon>
        <taxon>Actinomycetes</taxon>
        <taxon>Mycobacteriales</taxon>
        <taxon>Nocardiaceae</taxon>
        <taxon>Williamsia</taxon>
    </lineage>
</organism>
<dbReference type="InterPro" id="IPR000792">
    <property type="entry name" value="Tscrpt_reg_LuxR_C"/>
</dbReference>
<dbReference type="InterPro" id="IPR029016">
    <property type="entry name" value="GAF-like_dom_sf"/>
</dbReference>
<dbReference type="InterPro" id="IPR016032">
    <property type="entry name" value="Sig_transdc_resp-reg_C-effctor"/>
</dbReference>
<dbReference type="PANTHER" id="PTHR44688:SF16">
    <property type="entry name" value="DNA-BINDING TRANSCRIPTIONAL ACTIVATOR DEVR_DOSR"/>
    <property type="match status" value="1"/>
</dbReference>
<keyword evidence="1" id="KW-0805">Transcription regulation</keyword>
<evidence type="ECO:0000256" key="1">
    <source>
        <dbReference type="ARBA" id="ARBA00023015"/>
    </source>
</evidence>
<dbReference type="OrthoDB" id="4069167at2"/>
<evidence type="ECO:0000313" key="5">
    <source>
        <dbReference type="EMBL" id="SIR80354.1"/>
    </source>
</evidence>
<dbReference type="Gene3D" id="1.10.10.10">
    <property type="entry name" value="Winged helix-like DNA-binding domain superfamily/Winged helix DNA-binding domain"/>
    <property type="match status" value="1"/>
</dbReference>
<dbReference type="Pfam" id="PF01590">
    <property type="entry name" value="GAF"/>
    <property type="match status" value="1"/>
</dbReference>
<protein>
    <submittedName>
        <fullName evidence="5">GAF domain-containing protein</fullName>
    </submittedName>
</protein>
<evidence type="ECO:0000313" key="6">
    <source>
        <dbReference type="Proteomes" id="UP000186218"/>
    </source>
</evidence>
<dbReference type="CDD" id="cd06170">
    <property type="entry name" value="LuxR_C_like"/>
    <property type="match status" value="1"/>
</dbReference>